<dbReference type="WBParaSite" id="PS1159_v2.g3178.t1">
    <property type="protein sequence ID" value="PS1159_v2.g3178.t1"/>
    <property type="gene ID" value="PS1159_v2.g3178"/>
</dbReference>
<reference evidence="2" key="1">
    <citation type="submission" date="2022-11" db="UniProtKB">
        <authorList>
            <consortium name="WormBaseParasite"/>
        </authorList>
    </citation>
    <scope>IDENTIFICATION</scope>
</reference>
<evidence type="ECO:0000313" key="1">
    <source>
        <dbReference type="Proteomes" id="UP000887580"/>
    </source>
</evidence>
<evidence type="ECO:0000313" key="2">
    <source>
        <dbReference type="WBParaSite" id="PS1159_v2.g3178.t1"/>
    </source>
</evidence>
<name>A0AC35GAE5_9BILA</name>
<sequence length="102" mass="11214">MAKKEDPTKSNDSDFMIVEDEQMKGDPVEAASSPSRTPFPATQICPNAASSPSRTPFPAKQPCPNGDKFPDDITLIIITKSYLIDPHNLKIRLNAVMQIITK</sequence>
<protein>
    <submittedName>
        <fullName evidence="2">Uncharacterized protein</fullName>
    </submittedName>
</protein>
<accession>A0AC35GAE5</accession>
<organism evidence="1 2">
    <name type="scientific">Panagrolaimus sp. PS1159</name>
    <dbReference type="NCBI Taxonomy" id="55785"/>
    <lineage>
        <taxon>Eukaryota</taxon>
        <taxon>Metazoa</taxon>
        <taxon>Ecdysozoa</taxon>
        <taxon>Nematoda</taxon>
        <taxon>Chromadorea</taxon>
        <taxon>Rhabditida</taxon>
        <taxon>Tylenchina</taxon>
        <taxon>Panagrolaimomorpha</taxon>
        <taxon>Panagrolaimoidea</taxon>
        <taxon>Panagrolaimidae</taxon>
        <taxon>Panagrolaimus</taxon>
    </lineage>
</organism>
<proteinExistence type="predicted"/>
<dbReference type="Proteomes" id="UP000887580">
    <property type="component" value="Unplaced"/>
</dbReference>